<reference evidence="1 2" key="1">
    <citation type="submission" date="2019-01" db="EMBL/GenBank/DDBJ databases">
        <title>Nocardioides guangzhouensis sp. nov., an actinobacterium isolated from soil.</title>
        <authorList>
            <person name="Fu Y."/>
            <person name="Cai Y."/>
            <person name="Lin Z."/>
            <person name="Chen P."/>
        </authorList>
    </citation>
    <scope>NUCLEOTIDE SEQUENCE [LARGE SCALE GENOMIC DNA]</scope>
    <source>
        <strain evidence="1 2">130</strain>
    </source>
</reference>
<evidence type="ECO:0000313" key="1">
    <source>
        <dbReference type="EMBL" id="RYP80849.1"/>
    </source>
</evidence>
<protein>
    <submittedName>
        <fullName evidence="1">Uncharacterized protein</fullName>
    </submittedName>
</protein>
<comment type="caution">
    <text evidence="1">The sequence shown here is derived from an EMBL/GenBank/DDBJ whole genome shotgun (WGS) entry which is preliminary data.</text>
</comment>
<dbReference type="RefSeq" id="WP_134721109.1">
    <property type="nucleotide sequence ID" value="NZ_SDKM01000087.1"/>
</dbReference>
<sequence>MRSTDLARHDRYRHLRANLDQHRAAMSFRTVKQWCVVCQLFEPDETGRCPLCRPSEGDVVADLLAEPAAAPAVTDRRLEEAGLLSGDLADRDEGAA</sequence>
<gene>
    <name evidence="1" type="ORF">EKO23_24325</name>
</gene>
<evidence type="ECO:0000313" key="2">
    <source>
        <dbReference type="Proteomes" id="UP000295198"/>
    </source>
</evidence>
<accession>A0A4V1XXT3</accession>
<name>A0A4V1XXT3_9ACTN</name>
<organism evidence="1 2">
    <name type="scientific">Nocardioides guangzhouensis</name>
    <dbReference type="NCBI Taxonomy" id="2497878"/>
    <lineage>
        <taxon>Bacteria</taxon>
        <taxon>Bacillati</taxon>
        <taxon>Actinomycetota</taxon>
        <taxon>Actinomycetes</taxon>
        <taxon>Propionibacteriales</taxon>
        <taxon>Nocardioidaceae</taxon>
        <taxon>Nocardioides</taxon>
    </lineage>
</organism>
<proteinExistence type="predicted"/>
<dbReference type="AlphaFoldDB" id="A0A4V1XXT3"/>
<dbReference type="Proteomes" id="UP000295198">
    <property type="component" value="Unassembled WGS sequence"/>
</dbReference>
<dbReference type="EMBL" id="SDKM01000087">
    <property type="protein sequence ID" value="RYP80849.1"/>
    <property type="molecule type" value="Genomic_DNA"/>
</dbReference>
<keyword evidence="2" id="KW-1185">Reference proteome</keyword>